<organism evidence="3 4">
    <name type="scientific">Alloyangia pacifica</name>
    <dbReference type="NCBI Taxonomy" id="311180"/>
    <lineage>
        <taxon>Bacteria</taxon>
        <taxon>Pseudomonadati</taxon>
        <taxon>Pseudomonadota</taxon>
        <taxon>Alphaproteobacteria</taxon>
        <taxon>Rhodobacterales</taxon>
        <taxon>Roseobacteraceae</taxon>
        <taxon>Alloyangia</taxon>
    </lineage>
</organism>
<dbReference type="OrthoDB" id="7847197at2"/>
<sequence>MRRACRRTARGIARLCRLCCLFALLPCAVVAQTIEVRSGEHAGFTRLVLDLPAGVGWQGKVAAERIYRIELDSAGFDFALDGVFRRIGGERLSEVTALDGGRGLELRLACDCIVDASQHDGRMAVLDIRARRADEPLPGPTAPPAAFSTEALRASVSSPGTVPGSSSGPETGQRSGQRSGQGAGAEFGPEAGPGFAQAPAVVVATAQTAQEGAAAGAAGAGVDLGLLPGLSDAAGARSLLPVFDPGPALAAQAEATQAEREIADDFGRALAEQLALGATQGLLDADGPGRAPSETANRGEAVPGTGGVQPSAQSSAQTSAPTSDPLGAELVTGSPAQGFGSSSVLRIGGQRACLDDRRLDVPGWFGTGGEAGAVARIGELRGRLLGEFDRVDGAVQRDLARLYVSLGFGAEARALLRLEDDLPDPVLMTLATLSEGGSDPAGVFAGQSECPGRAALWAVLGARGLPENAEIAIPAVMSAFEELPLGLRQSLGPRLAERLVEERHNDAARNVLSRLARALGRSTEEMQLASARIARASGNPAEAGALLSELIAAPGELGVAAAVESIELAAEEGQPVAPGMVDLTAAYSTERRTTDARDTLWLTHVRAAWASGEFDRAFAEIAAPGDVATETALQARTEALGALTDAGDDGKFLRHAMDPENIALAPASPRLALRIADRLLALGLPEAAGTWLAGPAPPGQLHDWRLLQARGKLAQQQPEEAEIALIGLQGNDVLRLRAAAREAMGDYDFARTAYAELGDAENAARLAWLAGDLDATAGGVDPLRAEAAALAQAAPPDLGPLSLAQGKALAESGQDTIDTVRALLAGSALPEF</sequence>
<keyword evidence="4" id="KW-1185">Reference proteome</keyword>
<dbReference type="Proteomes" id="UP000199392">
    <property type="component" value="Unassembled WGS sequence"/>
</dbReference>
<evidence type="ECO:0000256" key="1">
    <source>
        <dbReference type="SAM" id="MobiDB-lite"/>
    </source>
</evidence>
<feature type="region of interest" description="Disordered" evidence="1">
    <location>
        <begin position="152"/>
        <end position="192"/>
    </location>
</feature>
<dbReference type="RefSeq" id="WP_092425614.1">
    <property type="nucleotide sequence ID" value="NZ_FNCL01000007.1"/>
</dbReference>
<keyword evidence="2" id="KW-0732">Signal</keyword>
<feature type="compositionally biased region" description="Low complexity" evidence="1">
    <location>
        <begin position="155"/>
        <end position="178"/>
    </location>
</feature>
<feature type="signal peptide" evidence="2">
    <location>
        <begin position="1"/>
        <end position="31"/>
    </location>
</feature>
<proteinExistence type="predicted"/>
<accession>A0A1I6U0U9</accession>
<evidence type="ECO:0000256" key="2">
    <source>
        <dbReference type="SAM" id="SignalP"/>
    </source>
</evidence>
<protein>
    <submittedName>
        <fullName evidence="3">Uncharacterized protein</fullName>
    </submittedName>
</protein>
<feature type="compositionally biased region" description="Low complexity" evidence="1">
    <location>
        <begin position="309"/>
        <end position="323"/>
    </location>
</feature>
<gene>
    <name evidence="3" type="ORF">SAMN04488050_10737</name>
</gene>
<evidence type="ECO:0000313" key="4">
    <source>
        <dbReference type="Proteomes" id="UP000199392"/>
    </source>
</evidence>
<dbReference type="AlphaFoldDB" id="A0A1I6U0U9"/>
<dbReference type="STRING" id="311180.SAMN04488050_10737"/>
<feature type="region of interest" description="Disordered" evidence="1">
    <location>
        <begin position="282"/>
        <end position="334"/>
    </location>
</feature>
<feature type="chain" id="PRO_5011488132" evidence="2">
    <location>
        <begin position="32"/>
        <end position="832"/>
    </location>
</feature>
<evidence type="ECO:0000313" key="3">
    <source>
        <dbReference type="EMBL" id="SFS95050.1"/>
    </source>
</evidence>
<dbReference type="EMBL" id="FOZW01000007">
    <property type="protein sequence ID" value="SFS95050.1"/>
    <property type="molecule type" value="Genomic_DNA"/>
</dbReference>
<reference evidence="4" key="1">
    <citation type="submission" date="2016-10" db="EMBL/GenBank/DDBJ databases">
        <authorList>
            <person name="Varghese N."/>
            <person name="Submissions S."/>
        </authorList>
    </citation>
    <scope>NUCLEOTIDE SEQUENCE [LARGE SCALE GENOMIC DNA]</scope>
    <source>
        <strain evidence="4">DSM 26894</strain>
    </source>
</reference>
<name>A0A1I6U0U9_9RHOB</name>